<dbReference type="AlphaFoldDB" id="A0A077K0Q8"/>
<protein>
    <submittedName>
        <fullName evidence="1">Uncharacterized protein</fullName>
    </submittedName>
</protein>
<dbReference type="RefSeq" id="WP_032072501.1">
    <property type="nucleotide sequence ID" value="NC_025146.1"/>
</dbReference>
<reference evidence="1" key="1">
    <citation type="submission" date="2013-09" db="EMBL/GenBank/DDBJ databases">
        <title>Analysis of type B2 neurotoxin-encoding plasmid in Clostridium botulinum.</title>
        <authorList>
            <person name="Hosomi K."/>
            <person name="Sakaguchi Y."/>
            <person name="Gotoh K."/>
            <person name="Nakamura K."/>
            <person name="Kohda T."/>
            <person name="Mukamoto M."/>
            <person name="Iida T."/>
            <person name="Kozaki S."/>
        </authorList>
    </citation>
    <scope>NUCLEOTIDE SEQUENCE</scope>
    <source>
        <strain evidence="1">111</strain>
        <plasmid evidence="1">pCB111</plasmid>
    </source>
</reference>
<sequence>MELKLSCFKCGSTKFEYEPIKCLKVDNNYYLMHEDVKERQMKCQRCGLRDYIENFVIVIK</sequence>
<organism evidence="1">
    <name type="scientific">Clostridium botulinum</name>
    <dbReference type="NCBI Taxonomy" id="1491"/>
    <lineage>
        <taxon>Bacteria</taxon>
        <taxon>Bacillati</taxon>
        <taxon>Bacillota</taxon>
        <taxon>Clostridia</taxon>
        <taxon>Eubacteriales</taxon>
        <taxon>Clostridiaceae</taxon>
        <taxon>Clostridium</taxon>
    </lineage>
</organism>
<name>A0A077K0Q8_CLOBO</name>
<keyword evidence="1" id="KW-0614">Plasmid</keyword>
<accession>A0A077K0Q8</accession>
<dbReference type="EMBL" id="AB855771">
    <property type="protein sequence ID" value="BAP25761.1"/>
    <property type="molecule type" value="Genomic_DNA"/>
</dbReference>
<evidence type="ECO:0000313" key="1">
    <source>
        <dbReference type="EMBL" id="BAP25761.1"/>
    </source>
</evidence>
<proteinExistence type="predicted"/>
<geneLocation type="plasmid" evidence="1">
    <name>pCB111</name>
</geneLocation>